<evidence type="ECO:0000313" key="1">
    <source>
        <dbReference type="EMBL" id="ODN82207.1"/>
    </source>
</evidence>
<dbReference type="Proteomes" id="UP000094065">
    <property type="component" value="Unassembled WGS sequence"/>
</dbReference>
<gene>
    <name evidence="1" type="ORF">L202_02494</name>
</gene>
<dbReference type="RefSeq" id="XP_018996526.1">
    <property type="nucleotide sequence ID" value="XM_019136123.1"/>
</dbReference>
<dbReference type="GeneID" id="30153803"/>
<proteinExistence type="predicted"/>
<sequence length="71" mass="8082">MTGKEDKKNAWEEWRRKENNAKTVNEDLYLDLGDMMSAAAMWSSRKEGYVVDVGLSEDGELLVSGEMPKKI</sequence>
<name>A0A1E3I0W0_9TREE</name>
<comment type="caution">
    <text evidence="1">The sequence shown here is derived from an EMBL/GenBank/DDBJ whole genome shotgun (WGS) entry which is preliminary data.</text>
</comment>
<protein>
    <submittedName>
        <fullName evidence="1">Uncharacterized protein</fullName>
    </submittedName>
</protein>
<evidence type="ECO:0000313" key="2">
    <source>
        <dbReference type="Proteomes" id="UP000094065"/>
    </source>
</evidence>
<accession>A0A1E3I0W0</accession>
<keyword evidence="2" id="KW-1185">Reference proteome</keyword>
<dbReference type="AlphaFoldDB" id="A0A1E3I0W0"/>
<dbReference type="EMBL" id="AWGJ01000003">
    <property type="protein sequence ID" value="ODN82207.1"/>
    <property type="molecule type" value="Genomic_DNA"/>
</dbReference>
<organism evidence="1 2">
    <name type="scientific">Cryptococcus amylolentus CBS 6039</name>
    <dbReference type="NCBI Taxonomy" id="1295533"/>
    <lineage>
        <taxon>Eukaryota</taxon>
        <taxon>Fungi</taxon>
        <taxon>Dikarya</taxon>
        <taxon>Basidiomycota</taxon>
        <taxon>Agaricomycotina</taxon>
        <taxon>Tremellomycetes</taxon>
        <taxon>Tremellales</taxon>
        <taxon>Cryptococcaceae</taxon>
        <taxon>Cryptococcus</taxon>
    </lineage>
</organism>
<reference evidence="1 2" key="1">
    <citation type="submission" date="2016-06" db="EMBL/GenBank/DDBJ databases">
        <title>Evolution of pathogenesis and genome organization in the Tremellales.</title>
        <authorList>
            <person name="Cuomo C."/>
            <person name="Litvintseva A."/>
            <person name="Heitman J."/>
            <person name="Chen Y."/>
            <person name="Sun S."/>
            <person name="Springer D."/>
            <person name="Dromer F."/>
            <person name="Young S."/>
            <person name="Zeng Q."/>
            <person name="Chapman S."/>
            <person name="Gujja S."/>
            <person name="Saif S."/>
            <person name="Birren B."/>
        </authorList>
    </citation>
    <scope>NUCLEOTIDE SEQUENCE [LARGE SCALE GENOMIC DNA]</scope>
    <source>
        <strain evidence="1 2">CBS 6039</strain>
    </source>
</reference>